<dbReference type="PROSITE" id="PS50893">
    <property type="entry name" value="ABC_TRANSPORTER_2"/>
    <property type="match status" value="1"/>
</dbReference>
<dbReference type="InterPro" id="IPR017871">
    <property type="entry name" value="ABC_transporter-like_CS"/>
</dbReference>
<dbReference type="InterPro" id="IPR027417">
    <property type="entry name" value="P-loop_NTPase"/>
</dbReference>
<dbReference type="GO" id="GO:0016887">
    <property type="term" value="F:ATP hydrolysis activity"/>
    <property type="evidence" value="ECO:0007669"/>
    <property type="project" value="InterPro"/>
</dbReference>
<feature type="transmembrane region" description="Helical" evidence="8">
    <location>
        <begin position="704"/>
        <end position="724"/>
    </location>
</feature>
<evidence type="ECO:0000256" key="5">
    <source>
        <dbReference type="ARBA" id="ARBA00022840"/>
    </source>
</evidence>
<dbReference type="PANTHER" id="PTHR48041:SF139">
    <property type="entry name" value="PROTEIN SCARLET"/>
    <property type="match status" value="1"/>
</dbReference>
<dbReference type="Proteomes" id="UP001056426">
    <property type="component" value="Chromosome"/>
</dbReference>
<keyword evidence="3 8" id="KW-0812">Transmembrane</keyword>
<reference evidence="10" key="1">
    <citation type="submission" date="2022-05" db="EMBL/GenBank/DDBJ databases">
        <authorList>
            <person name="Sun X."/>
        </authorList>
    </citation>
    <scope>NUCLEOTIDE SEQUENCE</scope>
    <source>
        <strain evidence="10">Ai-910</strain>
    </source>
</reference>
<dbReference type="SUPFAM" id="SSF52540">
    <property type="entry name" value="P-loop containing nucleoside triphosphate hydrolases"/>
    <property type="match status" value="1"/>
</dbReference>
<dbReference type="Pfam" id="PF00005">
    <property type="entry name" value="ABC_tran"/>
    <property type="match status" value="1"/>
</dbReference>
<dbReference type="RefSeq" id="WP_250722261.1">
    <property type="nucleotide sequence ID" value="NZ_CP098400.1"/>
</dbReference>
<evidence type="ECO:0000259" key="9">
    <source>
        <dbReference type="PROSITE" id="PS50893"/>
    </source>
</evidence>
<dbReference type="KEGG" id="alkq:M9189_08210"/>
<dbReference type="InterPro" id="IPR003593">
    <property type="entry name" value="AAA+_ATPase"/>
</dbReference>
<keyword evidence="11" id="KW-1185">Reference proteome</keyword>
<dbReference type="EMBL" id="CP098400">
    <property type="protein sequence ID" value="URW78839.1"/>
    <property type="molecule type" value="Genomic_DNA"/>
</dbReference>
<dbReference type="Pfam" id="PF19055">
    <property type="entry name" value="ABC2_membrane_7"/>
    <property type="match status" value="1"/>
</dbReference>
<dbReference type="AlphaFoldDB" id="A0A9J6ZMU8"/>
<name>A0A9J6ZMU8_9BACT</name>
<evidence type="ECO:0000313" key="10">
    <source>
        <dbReference type="EMBL" id="URW78839.1"/>
    </source>
</evidence>
<dbReference type="GO" id="GO:0016020">
    <property type="term" value="C:membrane"/>
    <property type="evidence" value="ECO:0007669"/>
    <property type="project" value="UniProtKB-SubCell"/>
</dbReference>
<feature type="domain" description="ABC transporter" evidence="9">
    <location>
        <begin position="255"/>
        <end position="494"/>
    </location>
</feature>
<evidence type="ECO:0000256" key="4">
    <source>
        <dbReference type="ARBA" id="ARBA00022741"/>
    </source>
</evidence>
<keyword evidence="7 8" id="KW-0472">Membrane</keyword>
<feature type="transmembrane region" description="Helical" evidence="8">
    <location>
        <begin position="731"/>
        <end position="753"/>
    </location>
</feature>
<sequence length="998" mass="113460">MKEKALDSIVSLFALVAVFKPGKGFSLISNILEVYLTTSFSRPTVERQLDVCQTRIREYIDRKNSSDTASFEKFFRSELEAHCYILSRELPISHRMYVLLYLIDYIPYVAGAGFIRDYNNSFRLIEKIAEKLEVSETDFRDAVAFGSDNFQSVSDANSMLVITDNAALSIPGVSILIRPNLGGQLVFLRIHSTDTILFKVSGEASFEINERQLYKKRSYVLPKGAVIRCDEEINIYYNDIEKALTPHDDSQPLVLHADNISYQFSNGTYGIRPMSFRCYSGEITAIMGGSGTGKTTLMGMLTGVRKPYEGEVTLNGVNVFDNPDKVKGYIGYVPQEDALIEELTAFDNLYYIVGLSYRNLSSEEKTRKVEKVLKDLDLMSIRNLRVGSAMSRIISGGQRKRLNIAIELIREPGILLLDEPTSGLSSADSENIMQILKSYARSGHMVVLNIHQPSSDVFKMFDKLLFLDQGGYAVYYGPAMQSPSYLKKSLKLADAHENECHSCGNVNPDDIFHLVQSTRISTSERSGHKRAFTPERWHRRFLRFSMEEERKTVDNPLPLHPYPINTPSSLKQYLIYFNRNGKTKFGDRTYLLIALFLSPLLALLLSLFSRYTPPFSDSYSFYGNDNIPAYTFMSVIVALFIGIMNGSGEIIKDRKILKRETFLHLSYPAYIFAKLSFLMLLSAIQMFLYVVVSRWVLQGPSGNLHFFLVMWSSAVCSCIMGLALSQFFKTIASVYAAIPFALIPQILFSGAVIDFNKINPIFASDKYVPLISEVMASRWAYDAILVSLYTNTEYADIFFEAEMELNNSSYRKNFLLPEIEKAFFRDNWSTTHFLTRDSADFKLIINGITQIGNALGKDYSSLYNDGIIDGAEFDKWVSEVRNQLSEVYDNCMMRKDDLITGMGSDEFNRLRNTTNKKVVQLVTDEQNIEKVRVGKTEFIRKMAPIYSIPDHRFGRSHLFSPAKRFGPYLVPSNVINIMAIWLISAVMLSYVLWRRPTL</sequence>
<evidence type="ECO:0000256" key="8">
    <source>
        <dbReference type="SAM" id="Phobius"/>
    </source>
</evidence>
<feature type="transmembrane region" description="Helical" evidence="8">
    <location>
        <begin position="589"/>
        <end position="609"/>
    </location>
</feature>
<dbReference type="PROSITE" id="PS00211">
    <property type="entry name" value="ABC_TRANSPORTER_1"/>
    <property type="match status" value="1"/>
</dbReference>
<keyword evidence="2" id="KW-0813">Transport</keyword>
<accession>A0A9J6ZMU8</accession>
<protein>
    <submittedName>
        <fullName evidence="10">ATP-binding cassette domain-containing protein</fullName>
    </submittedName>
</protein>
<dbReference type="SMART" id="SM00382">
    <property type="entry name" value="AAA"/>
    <property type="match status" value="1"/>
</dbReference>
<dbReference type="InterPro" id="IPR013525">
    <property type="entry name" value="ABC2_TM"/>
</dbReference>
<feature type="transmembrane region" description="Helical" evidence="8">
    <location>
        <begin position="974"/>
        <end position="993"/>
    </location>
</feature>
<feature type="transmembrane region" description="Helical" evidence="8">
    <location>
        <begin position="629"/>
        <end position="648"/>
    </location>
</feature>
<evidence type="ECO:0000313" key="11">
    <source>
        <dbReference type="Proteomes" id="UP001056426"/>
    </source>
</evidence>
<dbReference type="PANTHER" id="PTHR48041">
    <property type="entry name" value="ABC TRANSPORTER G FAMILY MEMBER 28"/>
    <property type="match status" value="1"/>
</dbReference>
<dbReference type="InterPro" id="IPR003439">
    <property type="entry name" value="ABC_transporter-like_ATP-bd"/>
</dbReference>
<evidence type="ECO:0000256" key="7">
    <source>
        <dbReference type="ARBA" id="ARBA00023136"/>
    </source>
</evidence>
<evidence type="ECO:0000256" key="6">
    <source>
        <dbReference type="ARBA" id="ARBA00022989"/>
    </source>
</evidence>
<dbReference type="GO" id="GO:0005524">
    <property type="term" value="F:ATP binding"/>
    <property type="evidence" value="ECO:0007669"/>
    <property type="project" value="UniProtKB-KW"/>
</dbReference>
<dbReference type="InterPro" id="IPR050352">
    <property type="entry name" value="ABCG_transporters"/>
</dbReference>
<dbReference type="Pfam" id="PF01061">
    <property type="entry name" value="ABC2_membrane"/>
    <property type="match status" value="1"/>
</dbReference>
<evidence type="ECO:0000256" key="2">
    <source>
        <dbReference type="ARBA" id="ARBA00022448"/>
    </source>
</evidence>
<organism evidence="10 11">
    <name type="scientific">Xiashengella succiniciproducens</name>
    <dbReference type="NCBI Taxonomy" id="2949635"/>
    <lineage>
        <taxon>Bacteria</taxon>
        <taxon>Pseudomonadati</taxon>
        <taxon>Bacteroidota</taxon>
        <taxon>Bacteroidia</taxon>
        <taxon>Marinilabiliales</taxon>
        <taxon>Marinilabiliaceae</taxon>
        <taxon>Xiashengella</taxon>
    </lineage>
</organism>
<evidence type="ECO:0000256" key="1">
    <source>
        <dbReference type="ARBA" id="ARBA00004141"/>
    </source>
</evidence>
<keyword evidence="5 10" id="KW-0067">ATP-binding</keyword>
<keyword evidence="6 8" id="KW-1133">Transmembrane helix</keyword>
<proteinExistence type="predicted"/>
<dbReference type="Gene3D" id="3.40.50.300">
    <property type="entry name" value="P-loop containing nucleotide triphosphate hydrolases"/>
    <property type="match status" value="1"/>
</dbReference>
<dbReference type="InterPro" id="IPR043926">
    <property type="entry name" value="ABCG_dom"/>
</dbReference>
<keyword evidence="4" id="KW-0547">Nucleotide-binding</keyword>
<gene>
    <name evidence="10" type="ORF">M9189_08210</name>
</gene>
<comment type="subcellular location">
    <subcellularLocation>
        <location evidence="1">Membrane</location>
        <topology evidence="1">Multi-pass membrane protein</topology>
    </subcellularLocation>
</comment>
<reference evidence="10" key="2">
    <citation type="submission" date="2022-06" db="EMBL/GenBank/DDBJ databases">
        <title>Xiashengella guii gen. nov. sp. nov., a bacterium isolated form anaerobic digestion tank.</title>
        <authorList>
            <person name="Huang H."/>
        </authorList>
    </citation>
    <scope>NUCLEOTIDE SEQUENCE</scope>
    <source>
        <strain evidence="10">Ai-910</strain>
    </source>
</reference>
<feature type="transmembrane region" description="Helical" evidence="8">
    <location>
        <begin position="669"/>
        <end position="692"/>
    </location>
</feature>
<dbReference type="GO" id="GO:0140359">
    <property type="term" value="F:ABC-type transporter activity"/>
    <property type="evidence" value="ECO:0007669"/>
    <property type="project" value="InterPro"/>
</dbReference>
<feature type="transmembrane region" description="Helical" evidence="8">
    <location>
        <begin position="96"/>
        <end position="115"/>
    </location>
</feature>
<evidence type="ECO:0000256" key="3">
    <source>
        <dbReference type="ARBA" id="ARBA00022692"/>
    </source>
</evidence>